<dbReference type="SUPFAM" id="SSF50814">
    <property type="entry name" value="Lipocalins"/>
    <property type="match status" value="1"/>
</dbReference>
<proteinExistence type="predicted"/>
<gene>
    <name evidence="2" type="ORF">AMYX_35390</name>
</gene>
<protein>
    <submittedName>
        <fullName evidence="2">FABP family protein</fullName>
    </submittedName>
</protein>
<name>A0A7I9VRD0_9BACT</name>
<evidence type="ECO:0000259" key="1">
    <source>
        <dbReference type="Pfam" id="PF08768"/>
    </source>
</evidence>
<keyword evidence="3" id="KW-1185">Reference proteome</keyword>
<accession>A0A7I9VRD0</accession>
<dbReference type="InterPro" id="IPR012674">
    <property type="entry name" value="Calycin"/>
</dbReference>
<feature type="domain" description="THAP4-like heme-binding" evidence="1">
    <location>
        <begin position="22"/>
        <end position="196"/>
    </location>
</feature>
<organism evidence="2 3">
    <name type="scientific">Anaeromyxobacter diazotrophicus</name>
    <dbReference type="NCBI Taxonomy" id="2590199"/>
    <lineage>
        <taxon>Bacteria</taxon>
        <taxon>Pseudomonadati</taxon>
        <taxon>Myxococcota</taxon>
        <taxon>Myxococcia</taxon>
        <taxon>Myxococcales</taxon>
        <taxon>Cystobacterineae</taxon>
        <taxon>Anaeromyxobacteraceae</taxon>
        <taxon>Anaeromyxobacter</taxon>
    </lineage>
</organism>
<dbReference type="RefSeq" id="WP_176067702.1">
    <property type="nucleotide sequence ID" value="NZ_BJTG01000009.1"/>
</dbReference>
<dbReference type="AlphaFoldDB" id="A0A7I9VRD0"/>
<sequence>MSSPDRDIFTEPEMDPVTLRHLGPLAALAGVWEGAGLDTHPVREGSADDAYLERMELQPIDPQPNGPQLLYGLRYHLHIRKPGEAVTFHDQVGYWLWEPATNTVMQSLTIPRGQVALAGGRAEPDARRFTVRAELGSRTFGICSGPFLDEAFRTLAYTATLAVNDDGTLTYELDTVLQVAGRAEPFHHTDRNTLRKVAEPSPNPAARVAAEG</sequence>
<dbReference type="Gene3D" id="2.40.128.20">
    <property type="match status" value="1"/>
</dbReference>
<evidence type="ECO:0000313" key="3">
    <source>
        <dbReference type="Proteomes" id="UP000503640"/>
    </source>
</evidence>
<dbReference type="PIRSF" id="PIRSF036226">
    <property type="entry name" value="UCP036226"/>
    <property type="match status" value="1"/>
</dbReference>
<comment type="caution">
    <text evidence="2">The sequence shown here is derived from an EMBL/GenBank/DDBJ whole genome shotgun (WGS) entry which is preliminary data.</text>
</comment>
<reference evidence="3" key="1">
    <citation type="journal article" date="2020" name="Appl. Environ. Microbiol.">
        <title>Diazotrophic Anaeromyxobacter Isolates from Soils.</title>
        <authorList>
            <person name="Masuda Y."/>
            <person name="Yamanaka H."/>
            <person name="Xu Z.X."/>
            <person name="Shiratori Y."/>
            <person name="Aono T."/>
            <person name="Amachi S."/>
            <person name="Senoo K."/>
            <person name="Itoh H."/>
        </authorList>
    </citation>
    <scope>NUCLEOTIDE SEQUENCE [LARGE SCALE GENOMIC DNA]</scope>
    <source>
        <strain evidence="3">R267</strain>
    </source>
</reference>
<dbReference type="Pfam" id="PF08768">
    <property type="entry name" value="THAP4_heme-bd"/>
    <property type="match status" value="1"/>
</dbReference>
<evidence type="ECO:0000313" key="2">
    <source>
        <dbReference type="EMBL" id="GEJ58798.1"/>
    </source>
</evidence>
<dbReference type="InterPro" id="IPR014878">
    <property type="entry name" value="THAP4-like_heme-bd"/>
</dbReference>
<dbReference type="InterPro" id="IPR014602">
    <property type="entry name" value="UCP036226"/>
</dbReference>
<dbReference type="Proteomes" id="UP000503640">
    <property type="component" value="Unassembled WGS sequence"/>
</dbReference>
<dbReference type="EMBL" id="BJTG01000009">
    <property type="protein sequence ID" value="GEJ58798.1"/>
    <property type="molecule type" value="Genomic_DNA"/>
</dbReference>